<dbReference type="EMBL" id="QNBC01000029">
    <property type="protein sequence ID" value="RKX66943.1"/>
    <property type="molecule type" value="Genomic_DNA"/>
</dbReference>
<protein>
    <submittedName>
        <fullName evidence="1">Uncharacterized protein</fullName>
    </submittedName>
</protein>
<accession>A0A660SBB4</accession>
<sequence>MIKIAYCPTMKQYAETISKNINEVDMLEGSAAAAVLAAFRENQVDGVLIGRRAKRYEIDERTKFRKLKSGLTLVYLQKAAIDEAQLSSIPVKTYLKKERLLQVEHLFKSVEYRSSFEACFEDGLEIPAIIDWDDYKDEFELLIPMNRYGKTPIFRAPVLYYKDIGENIVESIGNLLKK</sequence>
<dbReference type="Proteomes" id="UP000282321">
    <property type="component" value="Unassembled WGS sequence"/>
</dbReference>
<comment type="caution">
    <text evidence="1">The sequence shown here is derived from an EMBL/GenBank/DDBJ whole genome shotgun (WGS) entry which is preliminary data.</text>
</comment>
<dbReference type="AlphaFoldDB" id="A0A660SBB4"/>
<reference evidence="1 2" key="1">
    <citation type="submission" date="2018-06" db="EMBL/GenBank/DDBJ databases">
        <title>Extensive metabolic versatility and redundancy in microbially diverse, dynamic hydrothermal sediments.</title>
        <authorList>
            <person name="Dombrowski N."/>
            <person name="Teske A."/>
            <person name="Baker B.J."/>
        </authorList>
    </citation>
    <scope>NUCLEOTIDE SEQUENCE [LARGE SCALE GENOMIC DNA]</scope>
    <source>
        <strain evidence="1">B35_G9</strain>
    </source>
</reference>
<organism evidence="1 2">
    <name type="scientific">candidate division TA06 bacterium</name>
    <dbReference type="NCBI Taxonomy" id="2250710"/>
    <lineage>
        <taxon>Bacteria</taxon>
        <taxon>Bacteria division TA06</taxon>
    </lineage>
</organism>
<gene>
    <name evidence="1" type="ORF">DRP44_03120</name>
</gene>
<evidence type="ECO:0000313" key="1">
    <source>
        <dbReference type="EMBL" id="RKX66943.1"/>
    </source>
</evidence>
<evidence type="ECO:0000313" key="2">
    <source>
        <dbReference type="Proteomes" id="UP000282321"/>
    </source>
</evidence>
<proteinExistence type="predicted"/>
<name>A0A660SBB4_UNCT6</name>